<keyword evidence="13" id="KW-1185">Reference proteome</keyword>
<evidence type="ECO:0000256" key="3">
    <source>
        <dbReference type="ARBA" id="ARBA00019010"/>
    </source>
</evidence>
<sequence length="245" mass="27164">MRLTLQSLADLPRIAQEVHTRLADYPVIALQGDLGAGKTTLVHELCRLDGASEEEVVNSPTFAIVNVYTTQSDDTIYHIDCYRLESLADADQIGLAEYIRSGARCYIEWPDVIAPLSPRTPPSSTSRRSPTDPASSPSSPSKLALTSARLTRARGGSAAKVLHTPRELLLYCCQRSRARLNDSPPPRMAYIPKEQRSSRYTLSYYYGVKSSELTKGLSEKTCTHFARFGYISETTCTRFGVFGYI</sequence>
<dbReference type="STRING" id="596327.PORUE0001_1199"/>
<dbReference type="GO" id="GO:0016787">
    <property type="term" value="F:hydrolase activity"/>
    <property type="evidence" value="ECO:0007669"/>
    <property type="project" value="UniProtKB-KW"/>
</dbReference>
<dbReference type="RefSeq" id="WP_007364846.1">
    <property type="nucleotide sequence ID" value="NZ_ACLR01000088.1"/>
</dbReference>
<dbReference type="AlphaFoldDB" id="C2MAC5"/>
<keyword evidence="5" id="KW-0819">tRNA processing</keyword>
<comment type="caution">
    <text evidence="12">The sequence shown here is derived from an EMBL/GenBank/DDBJ whole genome shotgun (WGS) entry which is preliminary data.</text>
</comment>
<keyword evidence="7" id="KW-0547">Nucleotide-binding</keyword>
<dbReference type="Proteomes" id="UP000003303">
    <property type="component" value="Unassembled WGS sequence"/>
</dbReference>
<evidence type="ECO:0000256" key="11">
    <source>
        <dbReference type="SAM" id="MobiDB-lite"/>
    </source>
</evidence>
<reference evidence="12 13" key="1">
    <citation type="submission" date="2009-04" db="EMBL/GenBank/DDBJ databases">
        <authorList>
            <person name="Sebastian Y."/>
            <person name="Madupu R."/>
            <person name="Durkin A.S."/>
            <person name="Torralba M."/>
            <person name="Methe B."/>
            <person name="Sutton G.G."/>
            <person name="Strausberg R.L."/>
            <person name="Nelson K.E."/>
        </authorList>
    </citation>
    <scope>NUCLEOTIDE SEQUENCE [LARGE SCALE GENOMIC DNA]</scope>
    <source>
        <strain evidence="12 13">60-3</strain>
    </source>
</reference>
<accession>C2MAC5</accession>
<evidence type="ECO:0000256" key="9">
    <source>
        <dbReference type="ARBA" id="ARBA00022842"/>
    </source>
</evidence>
<keyword evidence="12" id="KW-0378">Hydrolase</keyword>
<dbReference type="PANTHER" id="PTHR33540:SF2">
    <property type="entry name" value="TRNA THREONYLCARBAMOYLADENOSINE BIOSYNTHESIS PROTEIN TSAE"/>
    <property type="match status" value="1"/>
</dbReference>
<evidence type="ECO:0000256" key="7">
    <source>
        <dbReference type="ARBA" id="ARBA00022741"/>
    </source>
</evidence>
<dbReference type="GO" id="GO:0005737">
    <property type="term" value="C:cytoplasm"/>
    <property type="evidence" value="ECO:0007669"/>
    <property type="project" value="UniProtKB-SubCell"/>
</dbReference>
<dbReference type="EMBL" id="ACLR01000088">
    <property type="protein sequence ID" value="EEK17271.1"/>
    <property type="molecule type" value="Genomic_DNA"/>
</dbReference>
<evidence type="ECO:0000256" key="5">
    <source>
        <dbReference type="ARBA" id="ARBA00022694"/>
    </source>
</evidence>
<dbReference type="PANTHER" id="PTHR33540">
    <property type="entry name" value="TRNA THREONYLCARBAMOYLADENOSINE BIOSYNTHESIS PROTEIN TSAE"/>
    <property type="match status" value="1"/>
</dbReference>
<name>C2MAC5_9PORP</name>
<dbReference type="InterPro" id="IPR003442">
    <property type="entry name" value="T6A_TsaE"/>
</dbReference>
<comment type="similarity">
    <text evidence="2">Belongs to the TsaE family.</text>
</comment>
<dbReference type="GO" id="GO:0002949">
    <property type="term" value="P:tRNA threonylcarbamoyladenosine modification"/>
    <property type="evidence" value="ECO:0007669"/>
    <property type="project" value="InterPro"/>
</dbReference>
<evidence type="ECO:0000256" key="8">
    <source>
        <dbReference type="ARBA" id="ARBA00022840"/>
    </source>
</evidence>
<dbReference type="Pfam" id="PF02367">
    <property type="entry name" value="TsaE"/>
    <property type="match status" value="1"/>
</dbReference>
<proteinExistence type="inferred from homology"/>
<evidence type="ECO:0000256" key="2">
    <source>
        <dbReference type="ARBA" id="ARBA00007599"/>
    </source>
</evidence>
<dbReference type="GO" id="GO:0046872">
    <property type="term" value="F:metal ion binding"/>
    <property type="evidence" value="ECO:0007669"/>
    <property type="project" value="UniProtKB-KW"/>
</dbReference>
<evidence type="ECO:0000313" key="12">
    <source>
        <dbReference type="EMBL" id="EEK17271.1"/>
    </source>
</evidence>
<dbReference type="NCBIfam" id="TIGR00150">
    <property type="entry name" value="T6A_YjeE"/>
    <property type="match status" value="1"/>
</dbReference>
<evidence type="ECO:0000313" key="13">
    <source>
        <dbReference type="Proteomes" id="UP000003303"/>
    </source>
</evidence>
<dbReference type="SUPFAM" id="SSF52540">
    <property type="entry name" value="P-loop containing nucleoside triphosphate hydrolases"/>
    <property type="match status" value="1"/>
</dbReference>
<dbReference type="InterPro" id="IPR027417">
    <property type="entry name" value="P-loop_NTPase"/>
</dbReference>
<keyword evidence="6" id="KW-0479">Metal-binding</keyword>
<organism evidence="12 13">
    <name type="scientific">Porphyromonas uenonis 60-3</name>
    <dbReference type="NCBI Taxonomy" id="596327"/>
    <lineage>
        <taxon>Bacteria</taxon>
        <taxon>Pseudomonadati</taxon>
        <taxon>Bacteroidota</taxon>
        <taxon>Bacteroidia</taxon>
        <taxon>Bacteroidales</taxon>
        <taxon>Porphyromonadaceae</taxon>
        <taxon>Porphyromonas</taxon>
    </lineage>
</organism>
<keyword evidence="4" id="KW-0963">Cytoplasm</keyword>
<dbReference type="GO" id="GO:0005524">
    <property type="term" value="F:ATP binding"/>
    <property type="evidence" value="ECO:0007669"/>
    <property type="project" value="UniProtKB-KW"/>
</dbReference>
<feature type="region of interest" description="Disordered" evidence="11">
    <location>
        <begin position="117"/>
        <end position="143"/>
    </location>
</feature>
<gene>
    <name evidence="12" type="ORF">PORUE0001_1199</name>
</gene>
<dbReference type="Gene3D" id="3.40.50.300">
    <property type="entry name" value="P-loop containing nucleotide triphosphate hydrolases"/>
    <property type="match status" value="1"/>
</dbReference>
<evidence type="ECO:0000256" key="6">
    <source>
        <dbReference type="ARBA" id="ARBA00022723"/>
    </source>
</evidence>
<dbReference type="eggNOG" id="COG0802">
    <property type="taxonomic scope" value="Bacteria"/>
</dbReference>
<evidence type="ECO:0000256" key="1">
    <source>
        <dbReference type="ARBA" id="ARBA00004496"/>
    </source>
</evidence>
<evidence type="ECO:0000256" key="4">
    <source>
        <dbReference type="ARBA" id="ARBA00022490"/>
    </source>
</evidence>
<comment type="subcellular location">
    <subcellularLocation>
        <location evidence="1">Cytoplasm</location>
    </subcellularLocation>
</comment>
<keyword evidence="9" id="KW-0460">Magnesium</keyword>
<protein>
    <recommendedName>
        <fullName evidence="3">tRNA threonylcarbamoyladenosine biosynthesis protein TsaE</fullName>
    </recommendedName>
    <alternativeName>
        <fullName evidence="10">t(6)A37 threonylcarbamoyladenosine biosynthesis protein TsaE</fullName>
    </alternativeName>
</protein>
<evidence type="ECO:0000256" key="10">
    <source>
        <dbReference type="ARBA" id="ARBA00032441"/>
    </source>
</evidence>
<keyword evidence="8" id="KW-0067">ATP-binding</keyword>